<accession>A0A5B8MLA6</accession>
<organism evidence="2 3">
    <name type="scientific">Chloropicon primus</name>
    <dbReference type="NCBI Taxonomy" id="1764295"/>
    <lineage>
        <taxon>Eukaryota</taxon>
        <taxon>Viridiplantae</taxon>
        <taxon>Chlorophyta</taxon>
        <taxon>Chloropicophyceae</taxon>
        <taxon>Chloropicales</taxon>
        <taxon>Chloropicaceae</taxon>
        <taxon>Chloropicon</taxon>
    </lineage>
</organism>
<evidence type="ECO:0000313" key="3">
    <source>
        <dbReference type="Proteomes" id="UP000316726"/>
    </source>
</evidence>
<proteinExistence type="predicted"/>
<feature type="compositionally biased region" description="Basic and acidic residues" evidence="1">
    <location>
        <begin position="20"/>
        <end position="53"/>
    </location>
</feature>
<feature type="compositionally biased region" description="Basic and acidic residues" evidence="1">
    <location>
        <begin position="252"/>
        <end position="261"/>
    </location>
</feature>
<reference evidence="2 3" key="1">
    <citation type="submission" date="2018-07" db="EMBL/GenBank/DDBJ databases">
        <title>The complete nuclear genome of the prasinophyte Chloropicon primus (CCMP1205).</title>
        <authorList>
            <person name="Pombert J.-F."/>
            <person name="Otis C."/>
            <person name="Turmel M."/>
            <person name="Lemieux C."/>
        </authorList>
    </citation>
    <scope>NUCLEOTIDE SEQUENCE [LARGE SCALE GENOMIC DNA]</scope>
    <source>
        <strain evidence="2 3">CCMP1205</strain>
    </source>
</reference>
<protein>
    <submittedName>
        <fullName evidence="2">Uncharacterized protein</fullName>
    </submittedName>
</protein>
<feature type="region of interest" description="Disordered" evidence="1">
    <location>
        <begin position="252"/>
        <end position="271"/>
    </location>
</feature>
<feature type="region of interest" description="Disordered" evidence="1">
    <location>
        <begin position="1"/>
        <end position="160"/>
    </location>
</feature>
<feature type="compositionally biased region" description="Basic and acidic residues" evidence="1">
    <location>
        <begin position="675"/>
        <end position="684"/>
    </location>
</feature>
<gene>
    <name evidence="2" type="ORF">A3770_05p35890</name>
</gene>
<feature type="compositionally biased region" description="Low complexity" evidence="1">
    <location>
        <begin position="58"/>
        <end position="70"/>
    </location>
</feature>
<evidence type="ECO:0000256" key="1">
    <source>
        <dbReference type="SAM" id="MobiDB-lite"/>
    </source>
</evidence>
<dbReference type="AlphaFoldDB" id="A0A5B8MLA6"/>
<keyword evidence="3" id="KW-1185">Reference proteome</keyword>
<name>A0A5B8MLA6_9CHLO</name>
<feature type="region of interest" description="Disordered" evidence="1">
    <location>
        <begin position="336"/>
        <end position="357"/>
    </location>
</feature>
<evidence type="ECO:0000313" key="2">
    <source>
        <dbReference type="EMBL" id="QDZ21071.1"/>
    </source>
</evidence>
<feature type="compositionally biased region" description="Basic residues" evidence="1">
    <location>
        <begin position="151"/>
        <end position="160"/>
    </location>
</feature>
<dbReference type="EMBL" id="CP031038">
    <property type="protein sequence ID" value="QDZ21071.1"/>
    <property type="molecule type" value="Genomic_DNA"/>
</dbReference>
<feature type="compositionally biased region" description="Low complexity" evidence="1">
    <location>
        <begin position="693"/>
        <end position="706"/>
    </location>
</feature>
<sequence>MRTTARARGAKVVGGVRHGGSSERTAKASLPRRRECARQADKDRRTARGEGGWRRRGTWGCRASSSSSGEGEAEEGVGREGDSGEGEDFFLDDVAGLWGEQEVERNVEDAEGLGISMSEGETTGEGDSSESPGSAPRSESWRSEGSETAARKKGRTWHKYSKATRELKRLQNLLPDLEGGSLFADELGEGDLEALGDLDEAFGASSLESPENLRNLEQQLERSGFAYIAKGGKPTNIQGVVKNLGWAEEKEDAGVAEEKGGLDMPSGGSFVIDDETASLFEMERTEEEVEGDERTRELRARLDAMQDHPWKNSVSARPSSLEVEEIESTLVDAEEWEAGSDGVGSSSSSAGPSAEDGGRAEWLEYENPPELKPAEQRILEKAMFSSTIRMIHDQEQQSMERARVTWYLKEQFNSEFVLSNYLAHMARAIQDEVDGIEIVNYKETGTFIARYKPMIMSKVLFDLEKKLKSKQVDIEEINELQVQSNRKADLLEKSIAFLCDRSIRVQLAKHLRRNLSFKQDQASLPAEERLDLARLEETLGVERVEDMIVKREDEEAGGAEEETMLDFLLRGDTAEAVVERDQYATFKPQCEEDFLPDLPEDALIQFSIDGESVEVDLSKIGEQAVWIRQLLGYKKSDKEHMDNFDKMMKKTESAFQVRPKKRRDKRLQQRGGPRKFPEKDESRMFQDAVDIFESSSSNEESTESLT</sequence>
<dbReference type="Proteomes" id="UP000316726">
    <property type="component" value="Chromosome 5"/>
</dbReference>
<feature type="compositionally biased region" description="Low complexity" evidence="1">
    <location>
        <begin position="339"/>
        <end position="355"/>
    </location>
</feature>
<feature type="region of interest" description="Disordered" evidence="1">
    <location>
        <begin position="652"/>
        <end position="706"/>
    </location>
</feature>